<keyword evidence="1" id="KW-0413">Isomerase</keyword>
<evidence type="ECO:0000313" key="3">
    <source>
        <dbReference type="EMBL" id="ABN70146.1"/>
    </source>
</evidence>
<dbReference type="GO" id="GO:0031120">
    <property type="term" value="P:snRNA pseudouridine synthesis"/>
    <property type="evidence" value="ECO:0007669"/>
    <property type="project" value="TreeGrafter"/>
</dbReference>
<dbReference type="EC" id="4.2.1.70" evidence="3"/>
<gene>
    <name evidence="3" type="ordered locus">Smar_1048</name>
</gene>
<dbReference type="NCBIfam" id="TIGR00451">
    <property type="entry name" value="unchar_dom_2"/>
    <property type="match status" value="1"/>
</dbReference>
<dbReference type="Gene3D" id="2.30.130.10">
    <property type="entry name" value="PUA domain"/>
    <property type="match status" value="1"/>
</dbReference>
<evidence type="ECO:0000313" key="4">
    <source>
        <dbReference type="Proteomes" id="UP000000254"/>
    </source>
</evidence>
<accession>A3DND6</accession>
<organism evidence="3 4">
    <name type="scientific">Staphylothermus marinus (strain ATCC 43588 / DSM 3639 / JCM 9404 / F1)</name>
    <dbReference type="NCBI Taxonomy" id="399550"/>
    <lineage>
        <taxon>Archaea</taxon>
        <taxon>Thermoproteota</taxon>
        <taxon>Thermoprotei</taxon>
        <taxon>Desulfurococcales</taxon>
        <taxon>Desulfurococcaceae</taxon>
        <taxon>Staphylothermus</taxon>
    </lineage>
</organism>
<dbReference type="RefSeq" id="WP_011839337.1">
    <property type="nucleotide sequence ID" value="NC_009033.1"/>
</dbReference>
<dbReference type="GeneID" id="4906783"/>
<dbReference type="InterPro" id="IPR036974">
    <property type="entry name" value="PUA_sf"/>
</dbReference>
<dbReference type="InterPro" id="IPR020103">
    <property type="entry name" value="PsdUridine_synth_cat_dom_sf"/>
</dbReference>
<dbReference type="SMART" id="SM00359">
    <property type="entry name" value="PUA"/>
    <property type="match status" value="1"/>
</dbReference>
<dbReference type="InterPro" id="IPR002478">
    <property type="entry name" value="PUA"/>
</dbReference>
<dbReference type="InterPro" id="IPR002501">
    <property type="entry name" value="PsdUridine_synth_N"/>
</dbReference>
<reference evidence="4" key="1">
    <citation type="journal article" date="2009" name="BMC Genomics">
        <title>The complete genome sequence of Staphylothermus marinus reveals differences in sulfur metabolism among heterotrophic Crenarchaeota.</title>
        <authorList>
            <person name="Anderson I.J."/>
            <person name="Dharmarajan L."/>
            <person name="Rodriguez J."/>
            <person name="Hooper S."/>
            <person name="Porat I."/>
            <person name="Ulrich L.E."/>
            <person name="Elkins J.G."/>
            <person name="Mavromatis K."/>
            <person name="Sun H."/>
            <person name="Land M."/>
            <person name="Lapidus A."/>
            <person name="Lucas S."/>
            <person name="Barry K."/>
            <person name="Huber H."/>
            <person name="Zhulin I.B."/>
            <person name="Whitman W.B."/>
            <person name="Mukhopadhyay B."/>
            <person name="Woese C."/>
            <person name="Bristow J."/>
            <person name="Kyrpides N."/>
        </authorList>
    </citation>
    <scope>NUCLEOTIDE SEQUENCE [LARGE SCALE GENOMIC DNA]</scope>
    <source>
        <strain evidence="4">ATCC 43588 / DSM 3639 / JCM 9404 / F1</strain>
    </source>
</reference>
<dbReference type="KEGG" id="smr:Smar_1048"/>
<dbReference type="Gene3D" id="3.30.2350.10">
    <property type="entry name" value="Pseudouridine synthase"/>
    <property type="match status" value="1"/>
</dbReference>
<dbReference type="CDD" id="cd21148">
    <property type="entry name" value="PUA_Cbf5"/>
    <property type="match status" value="1"/>
</dbReference>
<dbReference type="Pfam" id="PF01509">
    <property type="entry name" value="TruB_N"/>
    <property type="match status" value="1"/>
</dbReference>
<dbReference type="SUPFAM" id="SSF55120">
    <property type="entry name" value="Pseudouridine synthase"/>
    <property type="match status" value="1"/>
</dbReference>
<dbReference type="Pfam" id="PF01472">
    <property type="entry name" value="PUA"/>
    <property type="match status" value="1"/>
</dbReference>
<reference evidence="3 4" key="2">
    <citation type="journal article" date="2009" name="Stand. Genomic Sci.">
        <title>Complete genome sequence of Staphylothermus marinus Stetter and Fiala 1986 type strain F1.</title>
        <authorList>
            <person name="Anderson I.J."/>
            <person name="Sun H."/>
            <person name="Lapidus A."/>
            <person name="Copeland A."/>
            <person name="Glavina Del Rio T."/>
            <person name="Tice H."/>
            <person name="Dalin E."/>
            <person name="Lucas S."/>
            <person name="Barry K."/>
            <person name="Land M."/>
            <person name="Richardson P."/>
            <person name="Huber H."/>
            <person name="Kyrpides N.C."/>
        </authorList>
    </citation>
    <scope>NUCLEOTIDE SEQUENCE [LARGE SCALE GENOMIC DNA]</scope>
    <source>
        <strain evidence="4">ATCC 43588 / DSM 3639 / JCM 9404 / F1</strain>
    </source>
</reference>
<name>A3DND6_STAMF</name>
<dbReference type="InterPro" id="IPR032819">
    <property type="entry name" value="TruB_C"/>
</dbReference>
<dbReference type="FunFam" id="3.30.2350.10:FF:000043">
    <property type="entry name" value="RNA-guided pseudouridylation complex pseudouridine synthase subunit Cbf5"/>
    <property type="match status" value="1"/>
</dbReference>
<dbReference type="PANTHER" id="PTHR23127:SF0">
    <property type="entry name" value="H_ACA RIBONUCLEOPROTEIN COMPLEX SUBUNIT DKC1"/>
    <property type="match status" value="1"/>
</dbReference>
<dbReference type="GO" id="GO:0031118">
    <property type="term" value="P:rRNA pseudouridine synthesis"/>
    <property type="evidence" value="ECO:0007669"/>
    <property type="project" value="TreeGrafter"/>
</dbReference>
<dbReference type="HOGENOM" id="CLU_032087_3_0_2"/>
<proteinExistence type="predicted"/>
<sequence length="256" mass="29034">MTGVLPVALANATKVIGNVIHTIKEYVMVIQLHTPVDNERLREVLRYFTGVIYQRPPLRSSVKRVIRTRRIHYIDLLEHSDRYVLVRVGCEAGTYMRKLAHDIGLLLGVGAHMRELRRTRTGPYKEDETLVRMQEVSEALYLWRNKGDERYLRKIILPVETAIAHLPKIIIRDTAVDAVAHGAHLAVPGIVRLTKDVALNKTVAILTLKGELVALGTALKSAVEIANMKKGIVVRTKRVYMKPGIYPAVWKKRQEQ</sequence>
<dbReference type="Proteomes" id="UP000000254">
    <property type="component" value="Chromosome"/>
</dbReference>
<dbReference type="STRING" id="399550.Smar_1048"/>
<dbReference type="AlphaFoldDB" id="A3DND6"/>
<dbReference type="GO" id="GO:1990481">
    <property type="term" value="P:mRNA pseudouridine synthesis"/>
    <property type="evidence" value="ECO:0007669"/>
    <property type="project" value="TreeGrafter"/>
</dbReference>
<dbReference type="NCBIfam" id="TIGR00425">
    <property type="entry name" value="CBF5"/>
    <property type="match status" value="1"/>
</dbReference>
<dbReference type="InterPro" id="IPR004802">
    <property type="entry name" value="tRNA_PsdUridine_synth_B_fam"/>
</dbReference>
<feature type="domain" description="PUA" evidence="2">
    <location>
        <begin position="167"/>
        <end position="241"/>
    </location>
</feature>
<dbReference type="SUPFAM" id="SSF88697">
    <property type="entry name" value="PUA domain-like"/>
    <property type="match status" value="1"/>
</dbReference>
<dbReference type="GO" id="GO:0003723">
    <property type="term" value="F:RNA binding"/>
    <property type="evidence" value="ECO:0007669"/>
    <property type="project" value="InterPro"/>
</dbReference>
<evidence type="ECO:0000256" key="1">
    <source>
        <dbReference type="ARBA" id="ARBA00023235"/>
    </source>
</evidence>
<dbReference type="GO" id="GO:0009982">
    <property type="term" value="F:pseudouridine synthase activity"/>
    <property type="evidence" value="ECO:0007669"/>
    <property type="project" value="InterPro"/>
</dbReference>
<keyword evidence="4" id="KW-1185">Reference proteome</keyword>
<dbReference type="PROSITE" id="PS50890">
    <property type="entry name" value="PUA"/>
    <property type="match status" value="1"/>
</dbReference>
<keyword evidence="3" id="KW-0456">Lyase</keyword>
<dbReference type="InterPro" id="IPR015947">
    <property type="entry name" value="PUA-like_sf"/>
</dbReference>
<dbReference type="Pfam" id="PF16198">
    <property type="entry name" value="TruB_C_2"/>
    <property type="match status" value="1"/>
</dbReference>
<dbReference type="InterPro" id="IPR004521">
    <property type="entry name" value="Uncharacterised_CHP00451"/>
</dbReference>
<evidence type="ECO:0000259" key="2">
    <source>
        <dbReference type="SMART" id="SM00359"/>
    </source>
</evidence>
<dbReference type="NCBIfam" id="NF003280">
    <property type="entry name" value="PRK04270.1"/>
    <property type="match status" value="1"/>
</dbReference>
<dbReference type="PANTHER" id="PTHR23127">
    <property type="entry name" value="CENTROMERE/MICROTUBULE BINDING PROTEIN CBF5"/>
    <property type="match status" value="1"/>
</dbReference>
<dbReference type="eggNOG" id="arCOG00987">
    <property type="taxonomic scope" value="Archaea"/>
</dbReference>
<dbReference type="GO" id="GO:0000495">
    <property type="term" value="P:box H/ACA sno(s)RNA 3'-end processing"/>
    <property type="evidence" value="ECO:0007669"/>
    <property type="project" value="TreeGrafter"/>
</dbReference>
<dbReference type="GO" id="GO:0004730">
    <property type="term" value="F:pseudouridylate synthase activity"/>
    <property type="evidence" value="ECO:0007669"/>
    <property type="project" value="UniProtKB-EC"/>
</dbReference>
<protein>
    <submittedName>
        <fullName evidence="3">tRNA pseudouridine synthase B</fullName>
        <ecNumber evidence="3">4.2.1.70</ecNumber>
    </submittedName>
</protein>
<dbReference type="EMBL" id="CP000575">
    <property type="protein sequence ID" value="ABN70146.1"/>
    <property type="molecule type" value="Genomic_DNA"/>
</dbReference>